<sequence>MRSLPLSSLNTPALNTAVLSSIDLYQRWLSPLKGFRCAHAALYGGESCSAAVRQLVAEGGVLAARPGIAARFQACAQAYRHLSGAAQATGGSVRGVCCCGPVPIPFRCG</sequence>
<evidence type="ECO:0000313" key="1">
    <source>
        <dbReference type="EMBL" id="PTA69004.1"/>
    </source>
</evidence>
<dbReference type="Proteomes" id="UP000240317">
    <property type="component" value="Unassembled WGS sequence"/>
</dbReference>
<dbReference type="InterPro" id="IPR002696">
    <property type="entry name" value="Membr_insert_effic_factor_YidD"/>
</dbReference>
<dbReference type="SMART" id="SM01234">
    <property type="entry name" value="Haemolytic"/>
    <property type="match status" value="1"/>
</dbReference>
<proteinExistence type="predicted"/>
<evidence type="ECO:0008006" key="3">
    <source>
        <dbReference type="Google" id="ProtNLM"/>
    </source>
</evidence>
<dbReference type="EMBL" id="PYSV01000003">
    <property type="protein sequence ID" value="PTA69004.1"/>
    <property type="molecule type" value="Genomic_DNA"/>
</dbReference>
<keyword evidence="2" id="KW-1185">Reference proteome</keyword>
<dbReference type="NCBIfam" id="TIGR00278">
    <property type="entry name" value="membrane protein insertion efficiency factor YidD"/>
    <property type="match status" value="1"/>
</dbReference>
<name>A0A2T3WB21_9DEIO</name>
<comment type="caution">
    <text evidence="1">The sequence shown here is derived from an EMBL/GenBank/DDBJ whole genome shotgun (WGS) entry which is preliminary data.</text>
</comment>
<reference evidence="1 2" key="1">
    <citation type="submission" date="2018-03" db="EMBL/GenBank/DDBJ databases">
        <title>Draft genome of Deinococcus sp. OD32.</title>
        <authorList>
            <person name="Wang X.-P."/>
            <person name="Du Z.-J."/>
        </authorList>
    </citation>
    <scope>NUCLEOTIDE SEQUENCE [LARGE SCALE GENOMIC DNA]</scope>
    <source>
        <strain evidence="1 2">OD32</strain>
    </source>
</reference>
<organism evidence="1 2">
    <name type="scientific">Deinococcus arcticus</name>
    <dbReference type="NCBI Taxonomy" id="2136176"/>
    <lineage>
        <taxon>Bacteria</taxon>
        <taxon>Thermotogati</taxon>
        <taxon>Deinococcota</taxon>
        <taxon>Deinococci</taxon>
        <taxon>Deinococcales</taxon>
        <taxon>Deinococcaceae</taxon>
        <taxon>Deinococcus</taxon>
    </lineage>
</organism>
<dbReference type="OrthoDB" id="6629784at2"/>
<gene>
    <name evidence="1" type="ORF">C8263_04185</name>
</gene>
<protein>
    <recommendedName>
        <fullName evidence="3">Membrane protein insertion efficiency factor YidD</fullName>
    </recommendedName>
</protein>
<evidence type="ECO:0000313" key="2">
    <source>
        <dbReference type="Proteomes" id="UP000240317"/>
    </source>
</evidence>
<accession>A0A2T3WB21</accession>
<dbReference type="AlphaFoldDB" id="A0A2T3WB21"/>
<dbReference type="RefSeq" id="WP_107136862.1">
    <property type="nucleotide sequence ID" value="NZ_PYSV01000003.1"/>
</dbReference>